<feature type="domain" description="NAD-dependent epimerase/dehydratase" evidence="1">
    <location>
        <begin position="5"/>
        <end position="227"/>
    </location>
</feature>
<organism evidence="2 3">
    <name type="scientific">Pseudovibrio ascidiaceicola</name>
    <dbReference type="NCBI Taxonomy" id="285279"/>
    <lineage>
        <taxon>Bacteria</taxon>
        <taxon>Pseudomonadati</taxon>
        <taxon>Pseudomonadota</taxon>
        <taxon>Alphaproteobacteria</taxon>
        <taxon>Hyphomicrobiales</taxon>
        <taxon>Stappiaceae</taxon>
        <taxon>Pseudovibrio</taxon>
    </lineage>
</organism>
<name>A0A1I4FB37_9HYPH</name>
<dbReference type="InterPro" id="IPR001509">
    <property type="entry name" value="Epimerase_deHydtase"/>
</dbReference>
<sequence length="312" mass="33937">MTKLLITGAAGGVGHAFLRQLAGSELEVVATDIREPSDLPANARFRTLDVTTDRVSALIEEEQPDVIVHLASIVTPSAESTRDIEYLVDVVGTQSVIDAAIKTGVKRLVVTSSGAAYGYHADNPVPLREDDRIRGNNEFAYSYHKRLVEAALAQARAEAPQLEQVVLRVGTVLGAGMNNQITALFHKQELLGVAGSDSAFVFIWTEDLARILLLAATEAPEGIYNVAGDGALSMQQLGQVLNKPVLKLPSWLLKLVLGVAKPLRLSRYGPEQVRFLQYRPVLANEKLKSVFGYTPEKTSAEVFEHWRVSVGL</sequence>
<dbReference type="Pfam" id="PF01370">
    <property type="entry name" value="Epimerase"/>
    <property type="match status" value="1"/>
</dbReference>
<dbReference type="RefSeq" id="WP_093523738.1">
    <property type="nucleotide sequence ID" value="NZ_FOSK01000018.1"/>
</dbReference>
<dbReference type="InterPro" id="IPR036291">
    <property type="entry name" value="NAD(P)-bd_dom_sf"/>
</dbReference>
<evidence type="ECO:0000259" key="1">
    <source>
        <dbReference type="Pfam" id="PF01370"/>
    </source>
</evidence>
<proteinExistence type="predicted"/>
<accession>A0A1I4FB37</accession>
<evidence type="ECO:0000313" key="2">
    <source>
        <dbReference type="EMBL" id="SFL14759.1"/>
    </source>
</evidence>
<dbReference type="InterPro" id="IPR050177">
    <property type="entry name" value="Lipid_A_modif_metabolic_enz"/>
</dbReference>
<dbReference type="CDD" id="cd05240">
    <property type="entry name" value="UDP_G4E_3_SDR_e"/>
    <property type="match status" value="1"/>
</dbReference>
<gene>
    <name evidence="2" type="ORF">SAMN04488518_11833</name>
</gene>
<dbReference type="Proteomes" id="UP000199598">
    <property type="component" value="Unassembled WGS sequence"/>
</dbReference>
<keyword evidence="3" id="KW-1185">Reference proteome</keyword>
<dbReference type="EMBL" id="FOSK01000018">
    <property type="protein sequence ID" value="SFL14759.1"/>
    <property type="molecule type" value="Genomic_DNA"/>
</dbReference>
<comment type="caution">
    <text evidence="2">The sequence shown here is derived from an EMBL/GenBank/DDBJ whole genome shotgun (WGS) entry which is preliminary data.</text>
</comment>
<dbReference type="SUPFAM" id="SSF51735">
    <property type="entry name" value="NAD(P)-binding Rossmann-fold domains"/>
    <property type="match status" value="1"/>
</dbReference>
<dbReference type="PANTHER" id="PTHR43245">
    <property type="entry name" value="BIFUNCTIONAL POLYMYXIN RESISTANCE PROTEIN ARNA"/>
    <property type="match status" value="1"/>
</dbReference>
<reference evidence="2 3" key="1">
    <citation type="submission" date="2016-10" db="EMBL/GenBank/DDBJ databases">
        <authorList>
            <person name="Varghese N."/>
            <person name="Submissions S."/>
        </authorList>
    </citation>
    <scope>NUCLEOTIDE SEQUENCE [LARGE SCALE GENOMIC DNA]</scope>
    <source>
        <strain evidence="2 3">DSM 16392</strain>
    </source>
</reference>
<dbReference type="Gene3D" id="3.40.50.720">
    <property type="entry name" value="NAD(P)-binding Rossmann-like Domain"/>
    <property type="match status" value="1"/>
</dbReference>
<protein>
    <submittedName>
        <fullName evidence="2">UDP-glucose 4-epimerase</fullName>
    </submittedName>
</protein>
<evidence type="ECO:0000313" key="3">
    <source>
        <dbReference type="Proteomes" id="UP000199598"/>
    </source>
</evidence>